<feature type="region of interest" description="Disordered" evidence="1">
    <location>
        <begin position="131"/>
        <end position="151"/>
    </location>
</feature>
<sequence>MLASVLAVGIVVAIATVLYPESEEHGAPGASGRAEPHVLPFAQPSMESGAASMSQPATRVPSVPSAQGAKPTSTTGRPPAPSAAVPVPANNDGCDHTYGERNQCVPWNFPDRVADGCQWLRERGFGSLRVHGRDRHGLDRNGDGIACGDGD</sequence>
<evidence type="ECO:0000256" key="1">
    <source>
        <dbReference type="SAM" id="MobiDB-lite"/>
    </source>
</evidence>
<name>A0A8J3CET0_9PSEU</name>
<accession>A0A8J3CET0</accession>
<organism evidence="2 3">
    <name type="scientific">Longimycelium tulufanense</name>
    <dbReference type="NCBI Taxonomy" id="907463"/>
    <lineage>
        <taxon>Bacteria</taxon>
        <taxon>Bacillati</taxon>
        <taxon>Actinomycetota</taxon>
        <taxon>Actinomycetes</taxon>
        <taxon>Pseudonocardiales</taxon>
        <taxon>Pseudonocardiaceae</taxon>
        <taxon>Longimycelium</taxon>
    </lineage>
</organism>
<feature type="region of interest" description="Disordered" evidence="1">
    <location>
        <begin position="23"/>
        <end position="101"/>
    </location>
</feature>
<keyword evidence="3" id="KW-1185">Reference proteome</keyword>
<reference evidence="2" key="1">
    <citation type="journal article" date="2014" name="Int. J. Syst. Evol. Microbiol.">
        <title>Complete genome sequence of Corynebacterium casei LMG S-19264T (=DSM 44701T), isolated from a smear-ripened cheese.</title>
        <authorList>
            <consortium name="US DOE Joint Genome Institute (JGI-PGF)"/>
            <person name="Walter F."/>
            <person name="Albersmeier A."/>
            <person name="Kalinowski J."/>
            <person name="Ruckert C."/>
        </authorList>
    </citation>
    <scope>NUCLEOTIDE SEQUENCE</scope>
    <source>
        <strain evidence="2">CGMCC 4.5737</strain>
    </source>
</reference>
<gene>
    <name evidence="2" type="ORF">GCM10012275_29760</name>
</gene>
<dbReference type="Proteomes" id="UP000637578">
    <property type="component" value="Unassembled WGS sequence"/>
</dbReference>
<comment type="caution">
    <text evidence="2">The sequence shown here is derived from an EMBL/GenBank/DDBJ whole genome shotgun (WGS) entry which is preliminary data.</text>
</comment>
<proteinExistence type="predicted"/>
<evidence type="ECO:0000313" key="3">
    <source>
        <dbReference type="Proteomes" id="UP000637578"/>
    </source>
</evidence>
<dbReference type="AlphaFoldDB" id="A0A8J3CET0"/>
<protein>
    <recommendedName>
        <fullName evidence="4">Excalibur calcium-binding domain-containing protein</fullName>
    </recommendedName>
</protein>
<dbReference type="EMBL" id="BMMK01000012">
    <property type="protein sequence ID" value="GGM56650.1"/>
    <property type="molecule type" value="Genomic_DNA"/>
</dbReference>
<reference evidence="2" key="2">
    <citation type="submission" date="2020-09" db="EMBL/GenBank/DDBJ databases">
        <authorList>
            <person name="Sun Q."/>
            <person name="Zhou Y."/>
        </authorList>
    </citation>
    <scope>NUCLEOTIDE SEQUENCE</scope>
    <source>
        <strain evidence="2">CGMCC 4.5737</strain>
    </source>
</reference>
<evidence type="ECO:0008006" key="4">
    <source>
        <dbReference type="Google" id="ProtNLM"/>
    </source>
</evidence>
<evidence type="ECO:0000313" key="2">
    <source>
        <dbReference type="EMBL" id="GGM56650.1"/>
    </source>
</evidence>